<comment type="caution">
    <text evidence="2">The sequence shown here is derived from an EMBL/GenBank/DDBJ whole genome shotgun (WGS) entry which is preliminary data.</text>
</comment>
<dbReference type="SUPFAM" id="SSF81606">
    <property type="entry name" value="PP2C-like"/>
    <property type="match status" value="1"/>
</dbReference>
<evidence type="ECO:0000313" key="2">
    <source>
        <dbReference type="EMBL" id="HIS35793.1"/>
    </source>
</evidence>
<dbReference type="InterPro" id="IPR036457">
    <property type="entry name" value="PPM-type-like_dom_sf"/>
</dbReference>
<dbReference type="Proteomes" id="UP000823928">
    <property type="component" value="Unassembled WGS sequence"/>
</dbReference>
<reference evidence="2" key="1">
    <citation type="submission" date="2020-10" db="EMBL/GenBank/DDBJ databases">
        <authorList>
            <person name="Gilroy R."/>
        </authorList>
    </citation>
    <scope>NUCLEOTIDE SEQUENCE</scope>
    <source>
        <strain evidence="2">6276</strain>
    </source>
</reference>
<dbReference type="InterPro" id="IPR001932">
    <property type="entry name" value="PPM-type_phosphatase-like_dom"/>
</dbReference>
<accession>A0A9D1JMD5</accession>
<gene>
    <name evidence="2" type="ORF">IAC10_04090</name>
</gene>
<name>A0A9D1JMD5_9BACT</name>
<protein>
    <submittedName>
        <fullName evidence="2">Protein phosphatase 2C domain-containing protein</fullName>
    </submittedName>
</protein>
<evidence type="ECO:0000313" key="3">
    <source>
        <dbReference type="Proteomes" id="UP000823928"/>
    </source>
</evidence>
<reference evidence="2" key="2">
    <citation type="journal article" date="2021" name="PeerJ">
        <title>Extensive microbial diversity within the chicken gut microbiome revealed by metagenomics and culture.</title>
        <authorList>
            <person name="Gilroy R."/>
            <person name="Ravi A."/>
            <person name="Getino M."/>
            <person name="Pursley I."/>
            <person name="Horton D.L."/>
            <person name="Alikhan N.F."/>
            <person name="Baker D."/>
            <person name="Gharbi K."/>
            <person name="Hall N."/>
            <person name="Watson M."/>
            <person name="Adriaenssens E.M."/>
            <person name="Foster-Nyarko E."/>
            <person name="Jarju S."/>
            <person name="Secka A."/>
            <person name="Antonio M."/>
            <person name="Oren A."/>
            <person name="Chaudhuri R.R."/>
            <person name="La Ragione R."/>
            <person name="Hildebrand F."/>
            <person name="Pallen M.J."/>
        </authorList>
    </citation>
    <scope>NUCLEOTIDE SEQUENCE</scope>
    <source>
        <strain evidence="2">6276</strain>
    </source>
</reference>
<sequence length="644" mass="72075">MDTGKDTKNDLVQDISTTLEGINTAQCVEVGKNSSTKTQGIGNSVPSTQILGNIQLCDDNNSSYNQPMHHDCSNDMSELMHGNAESIFVAADSIAAQSDKEPKGNENNISCVQSEHKQIKVASEVDAVKEEKLPAVVPEETIYEYTFGDRGQLASDVTRFISENFGRKSDYVKCHERLIQKFPVLKGLSLQYFDDICRSISKFVGEQHNNLYVAFVLFYIYTLGKYPQQYWAEAVIPAEQTSYAAVCAVGKQFSAAIASESDVQNNFERVMKDYQRAAKRKYVFALMRDDDGLGMVNIYEMFCDIFINKYCNYNVLLWKRTIDGYLGKSHIVRQGTRNSVNYRCEYADDGEKVQIYAVSYMGCQEKPMHVECEDYCFTEFYDDDTWLAVSCDGVGSCAHSSLGSWAATGALSAVLGAYLTENDMLKHETKGSEKCGLFSKLLSQKNKKAITDNESWGNLMYYLQNTFASEVYKFWRETVIETQRELGIEVDDISQYTTTLQFAFGCKAFVACGRVGDGRYFVKKHEGEGKDASFGGFMLNDGISGVTQAAIYTIAHLKRNPHAMQISFFNPDELDDIIISSDGCDGYFGDSVPALLARADEFSALPFKDRCEKLAAVARLCAEVNRTMYGSGDDSTIVHIHFKR</sequence>
<proteinExistence type="predicted"/>
<dbReference type="Pfam" id="PF13672">
    <property type="entry name" value="PP2C_2"/>
    <property type="match status" value="1"/>
</dbReference>
<dbReference type="EMBL" id="DVIU01000084">
    <property type="protein sequence ID" value="HIS35793.1"/>
    <property type="molecule type" value="Genomic_DNA"/>
</dbReference>
<evidence type="ECO:0000259" key="1">
    <source>
        <dbReference type="Pfam" id="PF13672"/>
    </source>
</evidence>
<dbReference type="AlphaFoldDB" id="A0A9D1JMD5"/>
<dbReference type="Gene3D" id="3.60.40.10">
    <property type="entry name" value="PPM-type phosphatase domain"/>
    <property type="match status" value="1"/>
</dbReference>
<organism evidence="2 3">
    <name type="scientific">Candidatus Scatousia excrementigallinarum</name>
    <dbReference type="NCBI Taxonomy" id="2840935"/>
    <lineage>
        <taxon>Bacteria</taxon>
        <taxon>Candidatus Scatousia</taxon>
    </lineage>
</organism>
<feature type="domain" description="PPM-type phosphatase" evidence="1">
    <location>
        <begin position="372"/>
        <end position="590"/>
    </location>
</feature>